<keyword evidence="1" id="KW-0175">Coiled coil</keyword>
<reference evidence="3" key="1">
    <citation type="submission" date="2022-11" db="UniProtKB">
        <authorList>
            <consortium name="WormBaseParasite"/>
        </authorList>
    </citation>
    <scope>IDENTIFICATION</scope>
</reference>
<accession>A0A915HLA1</accession>
<organism evidence="2 3">
    <name type="scientific">Romanomermis culicivorax</name>
    <name type="common">Nematode worm</name>
    <dbReference type="NCBI Taxonomy" id="13658"/>
    <lineage>
        <taxon>Eukaryota</taxon>
        <taxon>Metazoa</taxon>
        <taxon>Ecdysozoa</taxon>
        <taxon>Nematoda</taxon>
        <taxon>Enoplea</taxon>
        <taxon>Dorylaimia</taxon>
        <taxon>Mermithida</taxon>
        <taxon>Mermithoidea</taxon>
        <taxon>Mermithidae</taxon>
        <taxon>Romanomermis</taxon>
    </lineage>
</organism>
<dbReference type="WBParaSite" id="nRc.2.0.1.t02122-RA">
    <property type="protein sequence ID" value="nRc.2.0.1.t02122-RA"/>
    <property type="gene ID" value="nRc.2.0.1.g02122"/>
</dbReference>
<protein>
    <submittedName>
        <fullName evidence="3">Uncharacterized protein</fullName>
    </submittedName>
</protein>
<keyword evidence="2" id="KW-1185">Reference proteome</keyword>
<dbReference type="Proteomes" id="UP000887565">
    <property type="component" value="Unplaced"/>
</dbReference>
<evidence type="ECO:0000313" key="3">
    <source>
        <dbReference type="WBParaSite" id="nRc.2.0.1.t02122-RA"/>
    </source>
</evidence>
<proteinExistence type="predicted"/>
<sequence length="505" mass="58537">MIQCPAPTSTYCASIMLPRSKRETDDPLTSSHNIRFVVPDLSVVHNVNGVDLDLHAYKVEEHHRNNQWVSIGHPVFLKNKNGNIYQFTPESIFMRLQLLSEDQEIALKNMAKKKYPDVEEAFIHLIPLQNIDCTTYLFVSGKKFELHGKAHNLNQYEVTIEIPCEEKSETRRAFYTRIKREDPLNWKCTFTADGKERFVNRIHISAQDIERAVISHTLFGPATEVFVTRNQLTLFSREIRNKLQIEEDYELDEKFDEKLVERLVSLASSTFEDRDIDQVLLKLCKLGFSFDERDLTPNEMKRYLSDLITYHKQGDKEFLSVKNDYKLRAEDDEAATKKAGATLSVGPSYSLGANAEVMKRKVQSLENSNMSVKEQLNEINRDNQFNIKFEFDGSKIVPKTIKVALLNKNDFNRDVSVSYRKIMRKEGRYNKEISISSDCSVDDFHTDNDERPKYAEPYKNYSEDYAKDVGEIMTEKLNRIKEGDESLRKRIDIISANLSSLSFED</sequence>
<evidence type="ECO:0000256" key="1">
    <source>
        <dbReference type="SAM" id="Coils"/>
    </source>
</evidence>
<dbReference type="AlphaFoldDB" id="A0A915HLA1"/>
<feature type="coiled-coil region" evidence="1">
    <location>
        <begin position="355"/>
        <end position="382"/>
    </location>
</feature>
<name>A0A915HLA1_ROMCU</name>
<evidence type="ECO:0000313" key="2">
    <source>
        <dbReference type="Proteomes" id="UP000887565"/>
    </source>
</evidence>